<proteinExistence type="predicted"/>
<dbReference type="InterPro" id="IPR011257">
    <property type="entry name" value="DNA_glycosylase"/>
</dbReference>
<comment type="caution">
    <text evidence="1">The sequence shown here is derived from an EMBL/GenBank/DDBJ whole genome shotgun (WGS) entry which is preliminary data.</text>
</comment>
<gene>
    <name evidence="1" type="ORF">T459_22720</name>
</gene>
<dbReference type="GO" id="GO:0006284">
    <property type="term" value="P:base-excision repair"/>
    <property type="evidence" value="ECO:0007669"/>
    <property type="project" value="InterPro"/>
</dbReference>
<dbReference type="GO" id="GO:0008725">
    <property type="term" value="F:DNA-3-methyladenine glycosylase activity"/>
    <property type="evidence" value="ECO:0007669"/>
    <property type="project" value="InterPro"/>
</dbReference>
<accession>A0A2G2YQI5</accession>
<dbReference type="EMBL" id="AYRZ02000009">
    <property type="protein sequence ID" value="PHT71935.1"/>
    <property type="molecule type" value="Genomic_DNA"/>
</dbReference>
<evidence type="ECO:0000313" key="1">
    <source>
        <dbReference type="EMBL" id="PHT71935.1"/>
    </source>
</evidence>
<dbReference type="Gramene" id="PHT71935">
    <property type="protein sequence ID" value="PHT71935"/>
    <property type="gene ID" value="T459_22720"/>
</dbReference>
<dbReference type="Proteomes" id="UP000222542">
    <property type="component" value="Unassembled WGS sequence"/>
</dbReference>
<sequence length="200" mass="22372">MECSYNLLASYLALCHISITCNKPELASTSWFFLLLILKSILTTGGDLCIWAFTFGLSCLDSSKYLWVRVDIAFLSVSSDNRFHFAKNTSKLFELLSLCAASAELSWPAILSKRHMFREVFQNFDSVAVSKLNEKKIAPPGSPAALFCQSTSEEKIIDNEKRDGGFGSEDLTREFDALGVMEEENEESSVQRVTRSPCHT</sequence>
<reference evidence="1 2" key="2">
    <citation type="journal article" date="2017" name="Genome Biol.">
        <title>New reference genome sequences of hot pepper reveal the massive evolution of plant disease-resistance genes by retroduplication.</title>
        <authorList>
            <person name="Kim S."/>
            <person name="Park J."/>
            <person name="Yeom S.I."/>
            <person name="Kim Y.M."/>
            <person name="Seo E."/>
            <person name="Kim K.T."/>
            <person name="Kim M.S."/>
            <person name="Lee J.M."/>
            <person name="Cheong K."/>
            <person name="Shin H.S."/>
            <person name="Kim S.B."/>
            <person name="Han K."/>
            <person name="Lee J."/>
            <person name="Park M."/>
            <person name="Lee H.A."/>
            <person name="Lee H.Y."/>
            <person name="Lee Y."/>
            <person name="Oh S."/>
            <person name="Lee J.H."/>
            <person name="Choi E."/>
            <person name="Choi E."/>
            <person name="Lee S.E."/>
            <person name="Jeon J."/>
            <person name="Kim H."/>
            <person name="Choi G."/>
            <person name="Song H."/>
            <person name="Lee J."/>
            <person name="Lee S.C."/>
            <person name="Kwon J.K."/>
            <person name="Lee H.Y."/>
            <person name="Koo N."/>
            <person name="Hong Y."/>
            <person name="Kim R.W."/>
            <person name="Kang W.H."/>
            <person name="Huh J.H."/>
            <person name="Kang B.C."/>
            <person name="Yang T.J."/>
            <person name="Lee Y.H."/>
            <person name="Bennetzen J.L."/>
            <person name="Choi D."/>
        </authorList>
    </citation>
    <scope>NUCLEOTIDE SEQUENCE [LARGE SCALE GENOMIC DNA]</scope>
    <source>
        <strain evidence="2">cv. CM334</strain>
    </source>
</reference>
<dbReference type="PANTHER" id="PTHR31116:SF5">
    <property type="entry name" value="OS06G0649800 PROTEIN"/>
    <property type="match status" value="1"/>
</dbReference>
<keyword evidence="2" id="KW-1185">Reference proteome</keyword>
<organism evidence="1 2">
    <name type="scientific">Capsicum annuum</name>
    <name type="common">Capsicum pepper</name>
    <dbReference type="NCBI Taxonomy" id="4072"/>
    <lineage>
        <taxon>Eukaryota</taxon>
        <taxon>Viridiplantae</taxon>
        <taxon>Streptophyta</taxon>
        <taxon>Embryophyta</taxon>
        <taxon>Tracheophyta</taxon>
        <taxon>Spermatophyta</taxon>
        <taxon>Magnoliopsida</taxon>
        <taxon>eudicotyledons</taxon>
        <taxon>Gunneridae</taxon>
        <taxon>Pentapetalae</taxon>
        <taxon>asterids</taxon>
        <taxon>lamiids</taxon>
        <taxon>Solanales</taxon>
        <taxon>Solanaceae</taxon>
        <taxon>Solanoideae</taxon>
        <taxon>Capsiceae</taxon>
        <taxon>Capsicum</taxon>
    </lineage>
</organism>
<dbReference type="Gene3D" id="1.10.340.30">
    <property type="entry name" value="Hypothetical protein, domain 2"/>
    <property type="match status" value="1"/>
</dbReference>
<dbReference type="STRING" id="4072.A0A2G2YQI5"/>
<dbReference type="PANTHER" id="PTHR31116">
    <property type="entry name" value="OS04G0501200 PROTEIN"/>
    <property type="match status" value="1"/>
</dbReference>
<reference evidence="1 2" key="1">
    <citation type="journal article" date="2014" name="Nat. Genet.">
        <title>Genome sequence of the hot pepper provides insights into the evolution of pungency in Capsicum species.</title>
        <authorList>
            <person name="Kim S."/>
            <person name="Park M."/>
            <person name="Yeom S.I."/>
            <person name="Kim Y.M."/>
            <person name="Lee J.M."/>
            <person name="Lee H.A."/>
            <person name="Seo E."/>
            <person name="Choi J."/>
            <person name="Cheong K."/>
            <person name="Kim K.T."/>
            <person name="Jung K."/>
            <person name="Lee G.W."/>
            <person name="Oh S.K."/>
            <person name="Bae C."/>
            <person name="Kim S.B."/>
            <person name="Lee H.Y."/>
            <person name="Kim S.Y."/>
            <person name="Kim M.S."/>
            <person name="Kang B.C."/>
            <person name="Jo Y.D."/>
            <person name="Yang H.B."/>
            <person name="Jeong H.J."/>
            <person name="Kang W.H."/>
            <person name="Kwon J.K."/>
            <person name="Shin C."/>
            <person name="Lim J.Y."/>
            <person name="Park J.H."/>
            <person name="Huh J.H."/>
            <person name="Kim J.S."/>
            <person name="Kim B.D."/>
            <person name="Cohen O."/>
            <person name="Paran I."/>
            <person name="Suh M.C."/>
            <person name="Lee S.B."/>
            <person name="Kim Y.K."/>
            <person name="Shin Y."/>
            <person name="Noh S.J."/>
            <person name="Park J."/>
            <person name="Seo Y.S."/>
            <person name="Kwon S.Y."/>
            <person name="Kim H.A."/>
            <person name="Park J.M."/>
            <person name="Kim H.J."/>
            <person name="Choi S.B."/>
            <person name="Bosland P.W."/>
            <person name="Reeves G."/>
            <person name="Jo S.H."/>
            <person name="Lee B.W."/>
            <person name="Cho H.T."/>
            <person name="Choi H.S."/>
            <person name="Lee M.S."/>
            <person name="Yu Y."/>
            <person name="Do Choi Y."/>
            <person name="Park B.S."/>
            <person name="van Deynze A."/>
            <person name="Ashrafi H."/>
            <person name="Hill T."/>
            <person name="Kim W.T."/>
            <person name="Pai H.S."/>
            <person name="Ahn H.K."/>
            <person name="Yeam I."/>
            <person name="Giovannoni J.J."/>
            <person name="Rose J.K."/>
            <person name="Sorensen I."/>
            <person name="Lee S.J."/>
            <person name="Kim R.W."/>
            <person name="Choi I.Y."/>
            <person name="Choi B.S."/>
            <person name="Lim J.S."/>
            <person name="Lee Y.H."/>
            <person name="Choi D."/>
        </authorList>
    </citation>
    <scope>NUCLEOTIDE SEQUENCE [LARGE SCALE GENOMIC DNA]</scope>
    <source>
        <strain evidence="2">cv. CM334</strain>
    </source>
</reference>
<name>A0A2G2YQI5_CAPAN</name>
<dbReference type="Pfam" id="PF03352">
    <property type="entry name" value="Adenine_glyco"/>
    <property type="match status" value="1"/>
</dbReference>
<dbReference type="SUPFAM" id="SSF48150">
    <property type="entry name" value="DNA-glycosylase"/>
    <property type="match status" value="1"/>
</dbReference>
<evidence type="ECO:0000313" key="2">
    <source>
        <dbReference type="Proteomes" id="UP000222542"/>
    </source>
</evidence>
<dbReference type="AlphaFoldDB" id="A0A2G2YQI5"/>
<dbReference type="InterPro" id="IPR005019">
    <property type="entry name" value="Adenine_glyco"/>
</dbReference>
<protein>
    <submittedName>
        <fullName evidence="1">Uncharacterized protein</fullName>
    </submittedName>
</protein>